<feature type="compositionally biased region" description="Basic and acidic residues" evidence="1">
    <location>
        <begin position="357"/>
        <end position="367"/>
    </location>
</feature>
<dbReference type="InterPro" id="IPR056632">
    <property type="entry name" value="DUF7730"/>
</dbReference>
<evidence type="ECO:0000313" key="4">
    <source>
        <dbReference type="Proteomes" id="UP000813385"/>
    </source>
</evidence>
<dbReference type="AlphaFoldDB" id="A0A8K0X6G9"/>
<protein>
    <recommendedName>
        <fullName evidence="2">DUF7730 domain-containing protein</fullName>
    </recommendedName>
</protein>
<proteinExistence type="predicted"/>
<dbReference type="Pfam" id="PF24864">
    <property type="entry name" value="DUF7730"/>
    <property type="match status" value="1"/>
</dbReference>
<dbReference type="PANTHER" id="PTHR38790:SF4">
    <property type="entry name" value="2EXR DOMAIN-CONTAINING PROTEIN"/>
    <property type="match status" value="1"/>
</dbReference>
<reference evidence="3" key="1">
    <citation type="journal article" date="2021" name="Nat. Commun.">
        <title>Genetic determinants of endophytism in the Arabidopsis root mycobiome.</title>
        <authorList>
            <person name="Mesny F."/>
            <person name="Miyauchi S."/>
            <person name="Thiergart T."/>
            <person name="Pickel B."/>
            <person name="Atanasova L."/>
            <person name="Karlsson M."/>
            <person name="Huettel B."/>
            <person name="Barry K.W."/>
            <person name="Haridas S."/>
            <person name="Chen C."/>
            <person name="Bauer D."/>
            <person name="Andreopoulos W."/>
            <person name="Pangilinan J."/>
            <person name="LaButti K."/>
            <person name="Riley R."/>
            <person name="Lipzen A."/>
            <person name="Clum A."/>
            <person name="Drula E."/>
            <person name="Henrissat B."/>
            <person name="Kohler A."/>
            <person name="Grigoriev I.V."/>
            <person name="Martin F.M."/>
            <person name="Hacquard S."/>
        </authorList>
    </citation>
    <scope>NUCLEOTIDE SEQUENCE</scope>
    <source>
        <strain evidence="3">MPI-CAGE-AT-0016</strain>
    </source>
</reference>
<evidence type="ECO:0000259" key="2">
    <source>
        <dbReference type="Pfam" id="PF24864"/>
    </source>
</evidence>
<evidence type="ECO:0000313" key="3">
    <source>
        <dbReference type="EMBL" id="KAH7368878.1"/>
    </source>
</evidence>
<dbReference type="EMBL" id="JAGPXD010000002">
    <property type="protein sequence ID" value="KAH7368878.1"/>
    <property type="molecule type" value="Genomic_DNA"/>
</dbReference>
<dbReference type="PANTHER" id="PTHR38790">
    <property type="entry name" value="2EXR DOMAIN-CONTAINING PROTEIN-RELATED"/>
    <property type="match status" value="1"/>
</dbReference>
<dbReference type="OrthoDB" id="515692at2759"/>
<sequence>MAKLSEWLKKRLELSKKQSRAAHGPPPPPFFTSPRPRPLTPAPTDDSALQPEECLLFSRLPLDIRRAIFIAAFGNRTIHIDLVFDYPLLNPRLVPPPPPGHQPNHAGIYPQKTDAGSPQPHGQKAWRWGGSVCHIERLDRSMMALRYKSGPWTDECMRGGCGWVCHWHGGPSPEACRIGALGFLLSCKQAYAEGTHVLFRTNCISLLSQPLLLDLSQLVLPQRLAAILSLEIHVKGYKTKDDKWQGRMDLSRLPTILNNISTHCQNLRSLLLSFSIPECTDMDELLASPMLPIIDAFYLSMSLRDMVLEIPELVYRRLRERAVAVDPLHPFEHEKPKTAVMHWSTPWRCLDGVDSQGRPKPEPEIQHRTIGNYPRPPLQLPTPENMEKRVPSKGYWFKDGYPYQPLPHMVCF</sequence>
<accession>A0A8K0X6G9</accession>
<feature type="region of interest" description="Disordered" evidence="1">
    <location>
        <begin position="98"/>
        <end position="124"/>
    </location>
</feature>
<feature type="domain" description="DUF7730" evidence="2">
    <location>
        <begin position="129"/>
        <end position="235"/>
    </location>
</feature>
<gene>
    <name evidence="3" type="ORF">B0T11DRAFT_337949</name>
</gene>
<organism evidence="3 4">
    <name type="scientific">Plectosphaerella cucumerina</name>
    <dbReference type="NCBI Taxonomy" id="40658"/>
    <lineage>
        <taxon>Eukaryota</taxon>
        <taxon>Fungi</taxon>
        <taxon>Dikarya</taxon>
        <taxon>Ascomycota</taxon>
        <taxon>Pezizomycotina</taxon>
        <taxon>Sordariomycetes</taxon>
        <taxon>Hypocreomycetidae</taxon>
        <taxon>Glomerellales</taxon>
        <taxon>Plectosphaerellaceae</taxon>
        <taxon>Plectosphaerella</taxon>
    </lineage>
</organism>
<feature type="compositionally biased region" description="Pro residues" evidence="1">
    <location>
        <begin position="24"/>
        <end position="41"/>
    </location>
</feature>
<evidence type="ECO:0000256" key="1">
    <source>
        <dbReference type="SAM" id="MobiDB-lite"/>
    </source>
</evidence>
<comment type="caution">
    <text evidence="3">The sequence shown here is derived from an EMBL/GenBank/DDBJ whole genome shotgun (WGS) entry which is preliminary data.</text>
</comment>
<name>A0A8K0X6G9_9PEZI</name>
<dbReference type="Proteomes" id="UP000813385">
    <property type="component" value="Unassembled WGS sequence"/>
</dbReference>
<feature type="region of interest" description="Disordered" evidence="1">
    <location>
        <begin position="354"/>
        <end position="384"/>
    </location>
</feature>
<feature type="region of interest" description="Disordered" evidence="1">
    <location>
        <begin position="15"/>
        <end position="47"/>
    </location>
</feature>
<keyword evidence="4" id="KW-1185">Reference proteome</keyword>